<keyword evidence="5 6" id="KW-0482">Metalloprotease</keyword>
<dbReference type="PANTHER" id="PTHR22726:SF1">
    <property type="entry name" value="METALLOENDOPEPTIDASE OMA1, MITOCHONDRIAL"/>
    <property type="match status" value="1"/>
</dbReference>
<dbReference type="AlphaFoldDB" id="A0A196SKK5"/>
<keyword evidence="7" id="KW-0472">Membrane</keyword>
<keyword evidence="3 6" id="KW-0378">Hydrolase</keyword>
<dbReference type="EMBL" id="LXWW01000024">
    <property type="protein sequence ID" value="OAO17590.1"/>
    <property type="molecule type" value="Genomic_DNA"/>
</dbReference>
<evidence type="ECO:0000313" key="9">
    <source>
        <dbReference type="EMBL" id="OAO17590.1"/>
    </source>
</evidence>
<sequence>MYWVELCMCYHYVCYVRIVVNRTERVLCTLFFLLRNIYVKVMSLFKSQEWMEEHSHLICSKRELFEALFPKPAFVVEWEKEKQIKKVVASYVPSFIFLLCFSVFFYTWSATSVPITHRRAYIPMSYETDLSFRDRVVKEEYKDGKYRVTVFDIPVITNTNNAACRMVSRVADDMKRAGQYFDPSAREYLNHMEVFVVNTPMVNAFYSIGGVIIVFSGVIDYYKQLEASGKITSAENSVAGVIAHEMAHSIARHSVERYFDWRSILTNYAIDQIKDYFFLPLIAKVVDMKIQQNQEAEADFIALYLLKRAGYDTSEFGRSMKLLGDEPDDPIDYFRALFIDHPRFMDRENSMNRSVPKVDEDFEELYCVEEKSWYQRLKRRIDRRMDAVWEIFS</sequence>
<reference evidence="9 10" key="1">
    <citation type="submission" date="2016-05" db="EMBL/GenBank/DDBJ databases">
        <title>Nuclear genome of Blastocystis sp. subtype 1 NandII.</title>
        <authorList>
            <person name="Gentekaki E."/>
            <person name="Curtis B."/>
            <person name="Stairs C."/>
            <person name="Eme L."/>
            <person name="Herman E."/>
            <person name="Klimes V."/>
            <person name="Arias M.C."/>
            <person name="Elias M."/>
            <person name="Hilliou F."/>
            <person name="Klute M."/>
            <person name="Malik S.-B."/>
            <person name="Pightling A."/>
            <person name="Rachubinski R."/>
            <person name="Salas D."/>
            <person name="Schlacht A."/>
            <person name="Suga H."/>
            <person name="Archibald J."/>
            <person name="Ball S.G."/>
            <person name="Clark G."/>
            <person name="Dacks J."/>
            <person name="Van Der Giezen M."/>
            <person name="Tsaousis A."/>
            <person name="Roger A."/>
        </authorList>
    </citation>
    <scope>NUCLEOTIDE SEQUENCE [LARGE SCALE GENOMIC DNA]</scope>
    <source>
        <strain evidence="10">ATCC 50177 / NandII</strain>
    </source>
</reference>
<evidence type="ECO:0000256" key="4">
    <source>
        <dbReference type="ARBA" id="ARBA00022833"/>
    </source>
</evidence>
<comment type="caution">
    <text evidence="9">The sequence shown here is derived from an EMBL/GenBank/DDBJ whole genome shotgun (WGS) entry which is preliminary data.</text>
</comment>
<keyword evidence="4 6" id="KW-0862">Zinc</keyword>
<dbReference type="PANTHER" id="PTHR22726">
    <property type="entry name" value="METALLOENDOPEPTIDASE OMA1"/>
    <property type="match status" value="1"/>
</dbReference>
<name>A0A196SKK5_BLAHN</name>
<keyword evidence="1 6" id="KW-0645">Protease</keyword>
<feature type="transmembrane region" description="Helical" evidence="7">
    <location>
        <begin position="88"/>
        <end position="108"/>
    </location>
</feature>
<proteinExistence type="inferred from homology"/>
<dbReference type="InterPro" id="IPR051156">
    <property type="entry name" value="Mito/Outer_Membr_Metalloprot"/>
</dbReference>
<dbReference type="OrthoDB" id="7464992at2759"/>
<evidence type="ECO:0000259" key="8">
    <source>
        <dbReference type="Pfam" id="PF01435"/>
    </source>
</evidence>
<evidence type="ECO:0000256" key="6">
    <source>
        <dbReference type="RuleBase" id="RU003983"/>
    </source>
</evidence>
<evidence type="ECO:0000256" key="3">
    <source>
        <dbReference type="ARBA" id="ARBA00022801"/>
    </source>
</evidence>
<comment type="similarity">
    <text evidence="6">Belongs to the peptidase M48 family.</text>
</comment>
<protein>
    <submittedName>
        <fullName evidence="9">Metalloprotease</fullName>
    </submittedName>
</protein>
<organism evidence="9 10">
    <name type="scientific">Blastocystis sp. subtype 1 (strain ATCC 50177 / NandII)</name>
    <dbReference type="NCBI Taxonomy" id="478820"/>
    <lineage>
        <taxon>Eukaryota</taxon>
        <taxon>Sar</taxon>
        <taxon>Stramenopiles</taxon>
        <taxon>Bigyra</taxon>
        <taxon>Opalozoa</taxon>
        <taxon>Opalinata</taxon>
        <taxon>Blastocystidae</taxon>
        <taxon>Blastocystis</taxon>
    </lineage>
</organism>
<dbReference type="GO" id="GO:0016020">
    <property type="term" value="C:membrane"/>
    <property type="evidence" value="ECO:0007669"/>
    <property type="project" value="TreeGrafter"/>
</dbReference>
<dbReference type="Pfam" id="PF01435">
    <property type="entry name" value="Peptidase_M48"/>
    <property type="match status" value="1"/>
</dbReference>
<comment type="cofactor">
    <cofactor evidence="6">
        <name>Zn(2+)</name>
        <dbReference type="ChEBI" id="CHEBI:29105"/>
    </cofactor>
    <text evidence="6">Binds 1 zinc ion per subunit.</text>
</comment>
<dbReference type="STRING" id="478820.A0A196SKK5"/>
<keyword evidence="10" id="KW-1185">Reference proteome</keyword>
<keyword evidence="7" id="KW-0812">Transmembrane</keyword>
<gene>
    <name evidence="9" type="ORF">AV274_0668</name>
</gene>
<evidence type="ECO:0000256" key="5">
    <source>
        <dbReference type="ARBA" id="ARBA00023049"/>
    </source>
</evidence>
<feature type="domain" description="Peptidase M48" evidence="8">
    <location>
        <begin position="191"/>
        <end position="347"/>
    </location>
</feature>
<evidence type="ECO:0000313" key="10">
    <source>
        <dbReference type="Proteomes" id="UP000078348"/>
    </source>
</evidence>
<evidence type="ECO:0000256" key="1">
    <source>
        <dbReference type="ARBA" id="ARBA00022670"/>
    </source>
</evidence>
<dbReference type="GO" id="GO:0046872">
    <property type="term" value="F:metal ion binding"/>
    <property type="evidence" value="ECO:0007669"/>
    <property type="project" value="UniProtKB-KW"/>
</dbReference>
<keyword evidence="7" id="KW-1133">Transmembrane helix</keyword>
<dbReference type="Proteomes" id="UP000078348">
    <property type="component" value="Unassembled WGS sequence"/>
</dbReference>
<evidence type="ECO:0000256" key="2">
    <source>
        <dbReference type="ARBA" id="ARBA00022723"/>
    </source>
</evidence>
<dbReference type="InterPro" id="IPR001915">
    <property type="entry name" value="Peptidase_M48"/>
</dbReference>
<dbReference type="Gene3D" id="3.30.2010.10">
    <property type="entry name" value="Metalloproteases ('zincins'), catalytic domain"/>
    <property type="match status" value="1"/>
</dbReference>
<accession>A0A196SKK5</accession>
<evidence type="ECO:0000256" key="7">
    <source>
        <dbReference type="SAM" id="Phobius"/>
    </source>
</evidence>
<keyword evidence="2" id="KW-0479">Metal-binding</keyword>
<dbReference type="GO" id="GO:0004222">
    <property type="term" value="F:metalloendopeptidase activity"/>
    <property type="evidence" value="ECO:0007669"/>
    <property type="project" value="InterPro"/>
</dbReference>
<dbReference type="GO" id="GO:0051603">
    <property type="term" value="P:proteolysis involved in protein catabolic process"/>
    <property type="evidence" value="ECO:0007669"/>
    <property type="project" value="TreeGrafter"/>
</dbReference>